<protein>
    <submittedName>
        <fullName evidence="2">ATP synthase F0 subunit 8</fullName>
    </submittedName>
</protein>
<dbReference type="GeneID" id="84882481"/>
<dbReference type="RefSeq" id="YP_010952751.1">
    <property type="nucleotide sequence ID" value="NC_082886.1"/>
</dbReference>
<reference evidence="2" key="1">
    <citation type="submission" date="2022-08" db="EMBL/GenBank/DDBJ databases">
        <authorList>
            <person name="Ma S.S."/>
            <person name="Lin Q.Q."/>
            <person name="Wang X.X."/>
            <person name="Qin G.G."/>
        </authorList>
    </citation>
    <scope>NUCLEOTIDE SEQUENCE</scope>
</reference>
<keyword evidence="1" id="KW-1133">Transmembrane helix</keyword>
<organism evidence="2">
    <name type="scientific">Trapezia garthi</name>
    <dbReference type="NCBI Taxonomy" id="3073166"/>
    <lineage>
        <taxon>Eukaryota</taxon>
        <taxon>Metazoa</taxon>
        <taxon>Ecdysozoa</taxon>
        <taxon>Arthropoda</taxon>
        <taxon>Crustacea</taxon>
        <taxon>Multicrustacea</taxon>
        <taxon>Malacostraca</taxon>
        <taxon>Eumalacostraca</taxon>
        <taxon>Eucarida</taxon>
        <taxon>Decapoda</taxon>
        <taxon>Pleocyemata</taxon>
        <taxon>Brachyura</taxon>
        <taxon>Eubrachyura</taxon>
        <taxon>Xanthoidea</taxon>
        <taxon>Trapeziidae</taxon>
        <taxon>Trapezia</taxon>
    </lineage>
</organism>
<dbReference type="AlphaFoldDB" id="A0AA51NHG8"/>
<name>A0AA51NHG8_9EUCA</name>
<sequence length="52" mass="6285">MPQMAPLMWLNLFFFFFLMYMVMLIMTFFIKPYSVLPSNPLITSVTQKSWKL</sequence>
<accession>A0AA51NHG8</accession>
<geneLocation type="mitochondrion" evidence="2"/>
<keyword evidence="1" id="KW-0812">Transmembrane</keyword>
<feature type="transmembrane region" description="Helical" evidence="1">
    <location>
        <begin position="7"/>
        <end position="30"/>
    </location>
</feature>
<dbReference type="EMBL" id="OP265093">
    <property type="protein sequence ID" value="WMQ53171.1"/>
    <property type="molecule type" value="Genomic_DNA"/>
</dbReference>
<keyword evidence="2" id="KW-0496">Mitochondrion</keyword>
<evidence type="ECO:0000313" key="2">
    <source>
        <dbReference type="EMBL" id="WMQ53171.1"/>
    </source>
</evidence>
<proteinExistence type="predicted"/>
<gene>
    <name evidence="2" type="primary">atp8</name>
</gene>
<keyword evidence="1" id="KW-0472">Membrane</keyword>
<evidence type="ECO:0000256" key="1">
    <source>
        <dbReference type="SAM" id="Phobius"/>
    </source>
</evidence>